<keyword evidence="1" id="KW-0472">Membrane</keyword>
<reference evidence="2 3" key="6">
    <citation type="journal article" date="1999" name="Virology">
        <title>Chlorella virus PBCV-1 encodes a functional homospermidine synthase.</title>
        <authorList>
            <person name="Kaiser A."/>
            <person name="Vollmert M."/>
            <person name="Tholl D."/>
            <person name="Graves M.V."/>
            <person name="Gurnon J.R."/>
            <person name="Xing W."/>
            <person name="Lisec A.D."/>
            <person name="Nickerson K.W."/>
            <person name="Van Etten J.L."/>
        </authorList>
    </citation>
    <scope>NUCLEOTIDE SEQUENCE [LARGE SCALE GENOMIC DNA]</scope>
</reference>
<protein>
    <submittedName>
        <fullName evidence="2">Uncharacterized protein</fullName>
    </submittedName>
</protein>
<proteinExistence type="predicted"/>
<reference evidence="2 3" key="5">
    <citation type="journal article" date="1997" name="Virology">
        <title>Analysis of 74 kb of DNA located at the right end of the 330-kb chlorella virus PBCV-1 genome.</title>
        <authorList>
            <person name="Li Y."/>
            <person name="Lu Z."/>
            <person name="Sun L."/>
            <person name="Ropp S."/>
            <person name="Kutish G.F."/>
            <person name="Rock D.L."/>
            <person name="Van Etten J.L."/>
        </authorList>
    </citation>
    <scope>NUCLEOTIDE SEQUENCE [LARGE SCALE GENOMIC DNA]</scope>
</reference>
<evidence type="ECO:0000256" key="1">
    <source>
        <dbReference type="SAM" id="Phobius"/>
    </source>
</evidence>
<dbReference type="PIR" id="T17701">
    <property type="entry name" value="T17701"/>
</dbReference>
<dbReference type="GeneID" id="917990"/>
<keyword evidence="3" id="KW-1185">Reference proteome</keyword>
<sequence length="107" mass="12159">MTMFLTMILLRILMTILTMILTTILTTILTMISTIMILRLILPRLPLLMHLAFSTLTGLYHRSLIPMMTSLTMTSRLKLLTMKKIPMTSTSKSSLRSLTTRLLGIMS</sequence>
<organism evidence="2 3">
    <name type="scientific">Paramecium bursaria Chlorella virus 1</name>
    <name type="common">PBCV-1</name>
    <dbReference type="NCBI Taxonomy" id="10506"/>
    <lineage>
        <taxon>Viruses</taxon>
        <taxon>Varidnaviria</taxon>
        <taxon>Bamfordvirae</taxon>
        <taxon>Nucleocytoviricota</taxon>
        <taxon>Megaviricetes</taxon>
        <taxon>Algavirales</taxon>
        <taxon>Phycodnaviridae</taxon>
        <taxon>Chlorovirus</taxon>
        <taxon>Chlorovirus vanettense</taxon>
    </lineage>
</organism>
<reference evidence="2 3" key="2">
    <citation type="journal article" date="1995" name="Virology">
        <title>Analysis of 43 kb of the Chlorella virus PBCV-1 330-kb genome: map positions 45 to 88.</title>
        <authorList>
            <person name="Li Y."/>
            <person name="Lu Z."/>
            <person name="Burbank D.E."/>
            <person name="Kutish G.F."/>
            <person name="Rock D.L."/>
            <person name="Van Etten J.L."/>
        </authorList>
    </citation>
    <scope>NUCLEOTIDE SEQUENCE [LARGE SCALE GENOMIC DNA]</scope>
</reference>
<dbReference type="KEGG" id="vg:917990"/>
<dbReference type="Proteomes" id="UP000000862">
    <property type="component" value="Segment"/>
</dbReference>
<name>Q84531_PBCV1</name>
<dbReference type="EMBL" id="JF411744">
    <property type="protein sequence ID" value="AAC96579.1"/>
    <property type="molecule type" value="Genomic_DNA"/>
</dbReference>
<evidence type="ECO:0000313" key="3">
    <source>
        <dbReference type="Proteomes" id="UP000000862"/>
    </source>
</evidence>
<reference evidence="2 3" key="7">
    <citation type="journal article" date="2000" name="Virology">
        <title>Characterization of a beta-1,3-glucanase encoded by chlorella virus PBCV-1.</title>
        <authorList>
            <person name="Sun L."/>
            <person name="Gurnon J.R."/>
            <person name="Adams B.J."/>
            <person name="Graves M.V."/>
            <person name="Van Etten J.L."/>
        </authorList>
    </citation>
    <scope>NUCLEOTIDE SEQUENCE [LARGE SCALE GENOMIC DNA]</scope>
</reference>
<reference evidence="2 3" key="1">
    <citation type="journal article" date="1995" name="Virology">
        <title>Analysis of 45 kb of DNA located at the left end of the chlorella virus PBCV-1 genome.</title>
        <authorList>
            <person name="Lu Z."/>
            <person name="Li Y."/>
            <person name="Zhang Y."/>
            <person name="Kutish G.F."/>
            <person name="Rock D.L."/>
            <person name="Van Etten J.L."/>
        </authorList>
    </citation>
    <scope>NUCLEOTIDE SEQUENCE [LARGE SCALE GENOMIC DNA]</scope>
</reference>
<reference evidence="2 3" key="8">
    <citation type="journal article" date="2010" name="J. Virol.">
        <title>Microarray analysis of Paramecium bursaria chlorella virus 1 transcription.</title>
        <authorList>
            <person name="Yanai-Balser G.M."/>
            <person name="Duncan G.A."/>
            <person name="Eudy J.D."/>
            <person name="Wang D."/>
            <person name="Li X."/>
            <person name="Agarkova I.V."/>
            <person name="Dunigan D.D."/>
            <person name="Van Etten J.L."/>
        </authorList>
    </citation>
    <scope>NUCLEOTIDE SEQUENCE [LARGE SCALE GENOMIC DNA]</scope>
</reference>
<feature type="transmembrane region" description="Helical" evidence="1">
    <location>
        <begin position="12"/>
        <end position="41"/>
    </location>
</feature>
<reference evidence="2 3" key="4">
    <citation type="journal article" date="1996" name="Virology">
        <title>Analysis of 76 kb of the chlorella virus PBCV-1 330-kb genome: map positions 182 to 258.</title>
        <authorList>
            <person name="Kutish G.F."/>
            <person name="Li Y."/>
            <person name="Lu Z."/>
            <person name="Furuta M."/>
            <person name="Rock D.L."/>
            <person name="Van Etten J.L."/>
        </authorList>
    </citation>
    <scope>NUCLEOTIDE SEQUENCE [LARGE SCALE GENOMIC DNA]</scope>
</reference>
<keyword evidence="1" id="KW-0812">Transmembrane</keyword>
<keyword evidence="1" id="KW-1133">Transmembrane helix</keyword>
<accession>Q84531</accession>
<organismHost>
    <name type="scientific">Chlorella</name>
    <dbReference type="NCBI Taxonomy" id="3071"/>
</organismHost>
<evidence type="ECO:0000313" key="2">
    <source>
        <dbReference type="EMBL" id="AAC96579.1"/>
    </source>
</evidence>
<reference evidence="2 3" key="3">
    <citation type="journal article" date="1996" name="Virology">
        <title>Analysis of 94 kb of the chlorella virus PBCV-1 330-kb genome: map positions 88 to 182.</title>
        <authorList>
            <person name="Lu Z."/>
            <person name="Li Y."/>
            <person name="Que Q."/>
            <person name="Kutish G.F."/>
            <person name="Rock D.L."/>
            <person name="Van Etten J.L."/>
        </authorList>
    </citation>
    <scope>NUCLEOTIDE SEQUENCE [LARGE SCALE GENOMIC DNA]</scope>
</reference>
<dbReference type="RefSeq" id="NP_048558.1">
    <property type="nucleotide sequence ID" value="NC_000852.5"/>
</dbReference>
<gene>
    <name evidence="2" type="primary">a211R</name>
</gene>